<protein>
    <submittedName>
        <fullName evidence="1">Uncharacterized protein</fullName>
    </submittedName>
</protein>
<sequence>MSTAAILFTNLRIFQNSEEGFGLKGGNLRIAKKEEEERSACVGEFTVDRVFSGFLRAEDCTRPRDVLNFGHQHKDMAKGLSFYRKELA</sequence>
<evidence type="ECO:0000313" key="1">
    <source>
        <dbReference type="EMBL" id="KAF3431162.1"/>
    </source>
</evidence>
<evidence type="ECO:0000313" key="2">
    <source>
        <dbReference type="Proteomes" id="UP000796880"/>
    </source>
</evidence>
<dbReference type="AlphaFoldDB" id="A0A8K0DHM1"/>
<proteinExistence type="predicted"/>
<keyword evidence="2" id="KW-1185">Reference proteome</keyword>
<dbReference type="Proteomes" id="UP000796880">
    <property type="component" value="Unassembled WGS sequence"/>
</dbReference>
<organism evidence="1 2">
    <name type="scientific">Rhamnella rubrinervis</name>
    <dbReference type="NCBI Taxonomy" id="2594499"/>
    <lineage>
        <taxon>Eukaryota</taxon>
        <taxon>Viridiplantae</taxon>
        <taxon>Streptophyta</taxon>
        <taxon>Embryophyta</taxon>
        <taxon>Tracheophyta</taxon>
        <taxon>Spermatophyta</taxon>
        <taxon>Magnoliopsida</taxon>
        <taxon>eudicotyledons</taxon>
        <taxon>Gunneridae</taxon>
        <taxon>Pentapetalae</taxon>
        <taxon>rosids</taxon>
        <taxon>fabids</taxon>
        <taxon>Rosales</taxon>
        <taxon>Rhamnaceae</taxon>
        <taxon>rhamnoid group</taxon>
        <taxon>Rhamneae</taxon>
        <taxon>Rhamnella</taxon>
    </lineage>
</organism>
<name>A0A8K0DHM1_9ROSA</name>
<dbReference type="EMBL" id="VOIH02000012">
    <property type="protein sequence ID" value="KAF3431162.1"/>
    <property type="molecule type" value="Genomic_DNA"/>
</dbReference>
<gene>
    <name evidence="1" type="ORF">FNV43_RR25892</name>
</gene>
<reference evidence="1" key="1">
    <citation type="submission" date="2020-03" db="EMBL/GenBank/DDBJ databases">
        <title>A high-quality chromosome-level genome assembly of a woody plant with both climbing and erect habits, Rhamnella rubrinervis.</title>
        <authorList>
            <person name="Lu Z."/>
            <person name="Yang Y."/>
            <person name="Zhu X."/>
            <person name="Sun Y."/>
        </authorList>
    </citation>
    <scope>NUCLEOTIDE SEQUENCE</scope>
    <source>
        <strain evidence="1">BYM</strain>
        <tissue evidence="1">Leaf</tissue>
    </source>
</reference>
<comment type="caution">
    <text evidence="1">The sequence shown here is derived from an EMBL/GenBank/DDBJ whole genome shotgun (WGS) entry which is preliminary data.</text>
</comment>
<accession>A0A8K0DHM1</accession>